<dbReference type="EMBL" id="CP000473">
    <property type="protein sequence ID" value="ABJ83475.1"/>
    <property type="molecule type" value="Genomic_DNA"/>
</dbReference>
<dbReference type="InParanoid" id="Q024V1"/>
<name>Q024V1_SOLUE</name>
<evidence type="ECO:0000313" key="1">
    <source>
        <dbReference type="EMBL" id="ABJ83475.1"/>
    </source>
</evidence>
<proteinExistence type="predicted"/>
<accession>Q024V1</accession>
<protein>
    <submittedName>
        <fullName evidence="1">Uncharacterized protein</fullName>
    </submittedName>
</protein>
<gene>
    <name evidence="1" type="ordered locus">Acid_2486</name>
</gene>
<reference evidence="1" key="1">
    <citation type="submission" date="2006-10" db="EMBL/GenBank/DDBJ databases">
        <title>Complete sequence of Solibacter usitatus Ellin6076.</title>
        <authorList>
            <consortium name="US DOE Joint Genome Institute"/>
            <person name="Copeland A."/>
            <person name="Lucas S."/>
            <person name="Lapidus A."/>
            <person name="Barry K."/>
            <person name="Detter J.C."/>
            <person name="Glavina del Rio T."/>
            <person name="Hammon N."/>
            <person name="Israni S."/>
            <person name="Dalin E."/>
            <person name="Tice H."/>
            <person name="Pitluck S."/>
            <person name="Thompson L.S."/>
            <person name="Brettin T."/>
            <person name="Bruce D."/>
            <person name="Han C."/>
            <person name="Tapia R."/>
            <person name="Gilna P."/>
            <person name="Schmutz J."/>
            <person name="Larimer F."/>
            <person name="Land M."/>
            <person name="Hauser L."/>
            <person name="Kyrpides N."/>
            <person name="Mikhailova N."/>
            <person name="Janssen P.H."/>
            <person name="Kuske C.R."/>
            <person name="Richardson P."/>
        </authorList>
    </citation>
    <scope>NUCLEOTIDE SEQUENCE</scope>
    <source>
        <strain evidence="1">Ellin6076</strain>
    </source>
</reference>
<organism evidence="1">
    <name type="scientific">Solibacter usitatus (strain Ellin6076)</name>
    <dbReference type="NCBI Taxonomy" id="234267"/>
    <lineage>
        <taxon>Bacteria</taxon>
        <taxon>Pseudomonadati</taxon>
        <taxon>Acidobacteriota</taxon>
        <taxon>Terriglobia</taxon>
        <taxon>Bryobacterales</taxon>
        <taxon>Solibacteraceae</taxon>
        <taxon>Candidatus Solibacter</taxon>
    </lineage>
</organism>
<sequence>MAKARGEPRLRPFVRRALPGLDILAEDPHDARRLWCLCLDERGSRHQETRREKTDSCVFHYFPSLRRSSGIYLWRLGACKYIRDPSVHILILGAFAENCEMARAFQNYRYKRSVVNEPRS</sequence>
<dbReference type="KEGG" id="sus:Acid_2486"/>
<dbReference type="AlphaFoldDB" id="Q024V1"/>
<dbReference type="HOGENOM" id="CLU_2048202_0_0_0"/>